<comment type="caution">
    <text evidence="5">The sequence shown here is derived from an EMBL/GenBank/DDBJ whole genome shotgun (WGS) entry which is preliminary data.</text>
</comment>
<dbReference type="InterPro" id="IPR036770">
    <property type="entry name" value="Ankyrin_rpt-contain_sf"/>
</dbReference>
<reference evidence="5" key="1">
    <citation type="submission" date="2020-07" db="EMBL/GenBank/DDBJ databases">
        <title>Genome sequence and genetic diversity analysis of an under-domesticated orphan crop, white fonio (Digitaria exilis).</title>
        <authorList>
            <person name="Bennetzen J.L."/>
            <person name="Chen S."/>
            <person name="Ma X."/>
            <person name="Wang X."/>
            <person name="Yssel A.E.J."/>
            <person name="Chaluvadi S.R."/>
            <person name="Johnson M."/>
            <person name="Gangashetty P."/>
            <person name="Hamidou F."/>
            <person name="Sanogo M.D."/>
            <person name="Zwaenepoel A."/>
            <person name="Wallace J."/>
            <person name="Van De Peer Y."/>
            <person name="Van Deynze A."/>
        </authorList>
    </citation>
    <scope>NUCLEOTIDE SEQUENCE</scope>
    <source>
        <tissue evidence="5">Leaves</tissue>
    </source>
</reference>
<evidence type="ECO:0000256" key="4">
    <source>
        <dbReference type="PROSITE-ProRule" id="PRU00023"/>
    </source>
</evidence>
<dbReference type="Gene3D" id="1.25.40.20">
    <property type="entry name" value="Ankyrin repeat-containing domain"/>
    <property type="match status" value="1"/>
</dbReference>
<dbReference type="SUPFAM" id="SSF48403">
    <property type="entry name" value="Ankyrin repeat"/>
    <property type="match status" value="1"/>
</dbReference>
<gene>
    <name evidence="5" type="ORF">HU200_049350</name>
</gene>
<evidence type="ECO:0000256" key="1">
    <source>
        <dbReference type="ARBA" id="ARBA00005949"/>
    </source>
</evidence>
<dbReference type="GO" id="GO:0045732">
    <property type="term" value="P:positive regulation of protein catabolic process"/>
    <property type="evidence" value="ECO:0007669"/>
    <property type="project" value="TreeGrafter"/>
</dbReference>
<name>A0A835AR35_9POAL</name>
<dbReference type="InterPro" id="IPR002110">
    <property type="entry name" value="Ankyrin_rpt"/>
</dbReference>
<protein>
    <submittedName>
        <fullName evidence="5">Uncharacterized protein</fullName>
    </submittedName>
</protein>
<sequence length="525" mass="59239">MELKFKEPDHNMWKKEAADCDKDNGRDQSITVKKEYPERPTFEVNTELSWKEVEEIMSKRYVKVARSLANDIIIPDPTPEWVCDTFLDKYDQLEPILKKDSVQCFLRLFKNPAGKCLSWNLTITALTLTCMVACNALQCAKVVLEGKAPELHGMHANPNCINPYGYFPLHEAAERFSVDMIELLLCHGADADVRTVGNDVISDLLPLHVAVENTCLHKYLEDNLSPSQNHLDYIYKLIHLLCLPEMKIFLDTTRLLAEKTNNLLEELWKYIEAGKLIQSAILLLAAQDQIRGGCSSEINGSGKIDGFGVISKCIVRFLVASLWAEGSNGMALEEMKHFNCAMLLVDVMFHAGVPLSAYIQAHSEVPNREVLEHVSSILKEYGFCPSEEVVDTINLWPYDCKISDRKSCRKGLTDANSALMEMASLHAAEEKVTRKEVGGGWDPTYTRRNFFPYWRVYPTYAKKDAKSGFDLEQLCVSRSSPRFNGSTLTTNRKLSSLLRSNNQPKSSFSIAAIGGFRLLKVLKHV</sequence>
<proteinExistence type="inferred from homology"/>
<keyword evidence="3 4" id="KW-0040">ANK repeat</keyword>
<dbReference type="EMBL" id="JACEFO010002219">
    <property type="protein sequence ID" value="KAF8672657.1"/>
    <property type="molecule type" value="Genomic_DNA"/>
</dbReference>
<dbReference type="InterPro" id="IPR051573">
    <property type="entry name" value="Ankyrin-SOCS_box_domain"/>
</dbReference>
<dbReference type="PANTHER" id="PTHR24136">
    <property type="entry name" value="SOWAH (DROSOPHILA) HOMOLOG"/>
    <property type="match status" value="1"/>
</dbReference>
<keyword evidence="6" id="KW-1185">Reference proteome</keyword>
<evidence type="ECO:0000256" key="2">
    <source>
        <dbReference type="ARBA" id="ARBA00022737"/>
    </source>
</evidence>
<dbReference type="OrthoDB" id="673776at2759"/>
<dbReference type="GO" id="GO:0016567">
    <property type="term" value="P:protein ubiquitination"/>
    <property type="evidence" value="ECO:0007669"/>
    <property type="project" value="TreeGrafter"/>
</dbReference>
<dbReference type="PROSITE" id="PS50297">
    <property type="entry name" value="ANK_REP_REGION"/>
    <property type="match status" value="1"/>
</dbReference>
<feature type="repeat" description="ANK" evidence="4">
    <location>
        <begin position="164"/>
        <end position="196"/>
    </location>
</feature>
<organism evidence="5 6">
    <name type="scientific">Digitaria exilis</name>
    <dbReference type="NCBI Taxonomy" id="1010633"/>
    <lineage>
        <taxon>Eukaryota</taxon>
        <taxon>Viridiplantae</taxon>
        <taxon>Streptophyta</taxon>
        <taxon>Embryophyta</taxon>
        <taxon>Tracheophyta</taxon>
        <taxon>Spermatophyta</taxon>
        <taxon>Magnoliopsida</taxon>
        <taxon>Liliopsida</taxon>
        <taxon>Poales</taxon>
        <taxon>Poaceae</taxon>
        <taxon>PACMAD clade</taxon>
        <taxon>Panicoideae</taxon>
        <taxon>Panicodae</taxon>
        <taxon>Paniceae</taxon>
        <taxon>Anthephorinae</taxon>
        <taxon>Digitaria</taxon>
    </lineage>
</organism>
<evidence type="ECO:0000256" key="3">
    <source>
        <dbReference type="ARBA" id="ARBA00023043"/>
    </source>
</evidence>
<comment type="similarity">
    <text evidence="1">Belongs to the ankyrin SOCS box (ASB) family.</text>
</comment>
<dbReference type="Proteomes" id="UP000636709">
    <property type="component" value="Unassembled WGS sequence"/>
</dbReference>
<dbReference type="Pfam" id="PF00023">
    <property type="entry name" value="Ank"/>
    <property type="match status" value="1"/>
</dbReference>
<evidence type="ECO:0000313" key="5">
    <source>
        <dbReference type="EMBL" id="KAF8672657.1"/>
    </source>
</evidence>
<dbReference type="PANTHER" id="PTHR24136:SF37">
    <property type="entry name" value="OS01G0942900 PROTEIN"/>
    <property type="match status" value="1"/>
</dbReference>
<evidence type="ECO:0000313" key="6">
    <source>
        <dbReference type="Proteomes" id="UP000636709"/>
    </source>
</evidence>
<dbReference type="AlphaFoldDB" id="A0A835AR35"/>
<dbReference type="PROSITE" id="PS50088">
    <property type="entry name" value="ANK_REPEAT"/>
    <property type="match status" value="1"/>
</dbReference>
<keyword evidence="2" id="KW-0677">Repeat</keyword>
<accession>A0A835AR35</accession>